<evidence type="ECO:0008006" key="4">
    <source>
        <dbReference type="Google" id="ProtNLM"/>
    </source>
</evidence>
<evidence type="ECO:0000256" key="1">
    <source>
        <dbReference type="SAM" id="Phobius"/>
    </source>
</evidence>
<dbReference type="AlphaFoldDB" id="A0A4R2IDF1"/>
<dbReference type="OrthoDB" id="8613597at2"/>
<proteinExistence type="predicted"/>
<evidence type="ECO:0000313" key="2">
    <source>
        <dbReference type="EMBL" id="TCO42631.1"/>
    </source>
</evidence>
<evidence type="ECO:0000313" key="3">
    <source>
        <dbReference type="Proteomes" id="UP000294862"/>
    </source>
</evidence>
<dbReference type="Proteomes" id="UP000294862">
    <property type="component" value="Unassembled WGS sequence"/>
</dbReference>
<accession>A0A4R2IDF1</accession>
<gene>
    <name evidence="2" type="ORF">EV148_10136</name>
</gene>
<name>A0A4R2IDF1_9GAMM</name>
<dbReference type="RefSeq" id="WP_158287239.1">
    <property type="nucleotide sequence ID" value="NZ_JACGXM010000001.1"/>
</dbReference>
<protein>
    <recommendedName>
        <fullName evidence="4">Type IV pilin accessory protein</fullName>
    </recommendedName>
</protein>
<keyword evidence="1" id="KW-0812">Transmembrane</keyword>
<feature type="transmembrane region" description="Helical" evidence="1">
    <location>
        <begin position="7"/>
        <end position="31"/>
    </location>
</feature>
<sequence>MSRWKAAGIHVCISALVALVAATLIFGVWYPRPYSHAAGADKLVLLLLGVDVVLGPLLTLIVFRAGKWGMRFDLTVIAIAQACAFLYGMSVVVRARPAFVVANVDRFNLVAANDIDPTDYAKAKRPDFAAPPWTGPRVIGALPPTDVAERNRIILAGPGGKDIAVMPQYYADYAVAAAQLLERAKTIDDLLKSHPDARSAIDAWLHANGREATDVRWVPLAARRATLTMLLDAGTGAPLDALPIDPW</sequence>
<reference evidence="2 3" key="1">
    <citation type="journal article" date="2015" name="Stand. Genomic Sci.">
        <title>Genomic Encyclopedia of Bacterial and Archaeal Type Strains, Phase III: the genomes of soil and plant-associated and newly described type strains.</title>
        <authorList>
            <person name="Whitman W.B."/>
            <person name="Woyke T."/>
            <person name="Klenk H.P."/>
            <person name="Zhou Y."/>
            <person name="Lilburn T.G."/>
            <person name="Beck B.J."/>
            <person name="De Vos P."/>
            <person name="Vandamme P."/>
            <person name="Eisen J.A."/>
            <person name="Garrity G."/>
            <person name="Hugenholtz P."/>
            <person name="Kyrpides N.C."/>
        </authorList>
    </citation>
    <scope>NUCLEOTIDE SEQUENCE [LARGE SCALE GENOMIC DNA]</scope>
    <source>
        <strain evidence="2 3">A3</strain>
    </source>
</reference>
<comment type="caution">
    <text evidence="2">The sequence shown here is derived from an EMBL/GenBank/DDBJ whole genome shotgun (WGS) entry which is preliminary data.</text>
</comment>
<dbReference type="NCBIfam" id="NF041437">
    <property type="entry name" value="TfpZ"/>
    <property type="match status" value="1"/>
</dbReference>
<dbReference type="InterPro" id="IPR047814">
    <property type="entry name" value="TfpX/TfpZ-like"/>
</dbReference>
<feature type="transmembrane region" description="Helical" evidence="1">
    <location>
        <begin position="74"/>
        <end position="93"/>
    </location>
</feature>
<feature type="transmembrane region" description="Helical" evidence="1">
    <location>
        <begin position="43"/>
        <end position="62"/>
    </location>
</feature>
<keyword evidence="3" id="KW-1185">Reference proteome</keyword>
<keyword evidence="1" id="KW-0472">Membrane</keyword>
<keyword evidence="1" id="KW-1133">Transmembrane helix</keyword>
<dbReference type="EMBL" id="SLWQ01000001">
    <property type="protein sequence ID" value="TCO42631.1"/>
    <property type="molecule type" value="Genomic_DNA"/>
</dbReference>
<organism evidence="2 3">
    <name type="scientific">Dokdonella fugitiva</name>
    <dbReference type="NCBI Taxonomy" id="328517"/>
    <lineage>
        <taxon>Bacteria</taxon>
        <taxon>Pseudomonadati</taxon>
        <taxon>Pseudomonadota</taxon>
        <taxon>Gammaproteobacteria</taxon>
        <taxon>Lysobacterales</taxon>
        <taxon>Rhodanobacteraceae</taxon>
        <taxon>Dokdonella</taxon>
    </lineage>
</organism>